<dbReference type="InterPro" id="IPR017896">
    <property type="entry name" value="4Fe4S_Fe-S-bd"/>
</dbReference>
<organism evidence="3 4">
    <name type="scientific">Desulfoluna spongiiphila</name>
    <dbReference type="NCBI Taxonomy" id="419481"/>
    <lineage>
        <taxon>Bacteria</taxon>
        <taxon>Pseudomonadati</taxon>
        <taxon>Thermodesulfobacteriota</taxon>
        <taxon>Desulfobacteria</taxon>
        <taxon>Desulfobacterales</taxon>
        <taxon>Desulfolunaceae</taxon>
        <taxon>Desulfoluna</taxon>
    </lineage>
</organism>
<evidence type="ECO:0000313" key="4">
    <source>
        <dbReference type="Proteomes" id="UP000198870"/>
    </source>
</evidence>
<dbReference type="Pfam" id="PF12801">
    <property type="entry name" value="Fer4_5"/>
    <property type="match status" value="2"/>
</dbReference>
<dbReference type="RefSeq" id="WP_092210821.1">
    <property type="nucleotide sequence ID" value="NZ_FMUX01000007.1"/>
</dbReference>
<keyword evidence="4" id="KW-1185">Reference proteome</keyword>
<dbReference type="GO" id="GO:0016020">
    <property type="term" value="C:membrane"/>
    <property type="evidence" value="ECO:0007669"/>
    <property type="project" value="InterPro"/>
</dbReference>
<reference evidence="3 4" key="1">
    <citation type="submission" date="2016-10" db="EMBL/GenBank/DDBJ databases">
        <authorList>
            <person name="de Groot N.N."/>
        </authorList>
    </citation>
    <scope>NUCLEOTIDE SEQUENCE [LARGE SCALE GENOMIC DNA]</scope>
    <source>
        <strain evidence="3 4">AA1</strain>
    </source>
</reference>
<protein>
    <submittedName>
        <fullName evidence="3">4Fe-4S binding domain-containing protein</fullName>
    </submittedName>
</protein>
<dbReference type="EMBL" id="FMUX01000007">
    <property type="protein sequence ID" value="SCY34880.1"/>
    <property type="molecule type" value="Genomic_DNA"/>
</dbReference>
<evidence type="ECO:0000313" key="3">
    <source>
        <dbReference type="EMBL" id="SCY34880.1"/>
    </source>
</evidence>
<proteinExistence type="predicted"/>
<feature type="domain" description="FMN-binding" evidence="2">
    <location>
        <begin position="72"/>
        <end position="155"/>
    </location>
</feature>
<dbReference type="Proteomes" id="UP000198870">
    <property type="component" value="Unassembled WGS sequence"/>
</dbReference>
<dbReference type="GO" id="GO:0010181">
    <property type="term" value="F:FMN binding"/>
    <property type="evidence" value="ECO:0007669"/>
    <property type="project" value="InterPro"/>
</dbReference>
<feature type="transmembrane region" description="Helical" evidence="1">
    <location>
        <begin position="238"/>
        <end position="255"/>
    </location>
</feature>
<evidence type="ECO:0000259" key="2">
    <source>
        <dbReference type="SMART" id="SM00900"/>
    </source>
</evidence>
<feature type="transmembrane region" description="Helical" evidence="1">
    <location>
        <begin position="333"/>
        <end position="351"/>
    </location>
</feature>
<gene>
    <name evidence="3" type="ORF">SAMN05216233_107178</name>
</gene>
<dbReference type="SMART" id="SM00900">
    <property type="entry name" value="FMN_bind"/>
    <property type="match status" value="1"/>
</dbReference>
<sequence>MNLKKTLTILGVLALAGALAYGRVSRENKTIQYLSDHFAPAAVEKTGSSPEAYRVVDGGETQYLIYPGRTTGWGGPMTVAPVLTPKLVLKEVLVPEHRETPLFFEYLLANGFFEQFAGKTPRDALCVGKTIDAVSGATISSKAITRAVDSGMALAAEDVLGVKRPAPDIRWRAGKEELLLLALFAAALACTRFKLTRAKMPLLILGFLFLGLMMNRPVSVSNIAALFMGHAPFIGDDLFWWLLVPGSLALVALSGKNIYCTRLCPFGALQELIARTGGLRVSVPKKIQAVLRAGALGLTWLALMVAFATGNAAHAAIEPFATLFGLKGTTVQWYLVSLALGGSFFIPRFWCRFFCPAGVCFRKAAGLRRSVTKGITIQPHMGKARHETPTD</sequence>
<keyword evidence="1" id="KW-1133">Transmembrane helix</keyword>
<keyword evidence="1" id="KW-0472">Membrane</keyword>
<dbReference type="Pfam" id="PF04205">
    <property type="entry name" value="FMN_bind"/>
    <property type="match status" value="1"/>
</dbReference>
<dbReference type="AlphaFoldDB" id="A0A1G5F7M1"/>
<dbReference type="OrthoDB" id="9784262at2"/>
<evidence type="ECO:0000256" key="1">
    <source>
        <dbReference type="SAM" id="Phobius"/>
    </source>
</evidence>
<dbReference type="InterPro" id="IPR007329">
    <property type="entry name" value="FMN-bd"/>
</dbReference>
<feature type="transmembrane region" description="Helical" evidence="1">
    <location>
        <begin position="289"/>
        <end position="313"/>
    </location>
</feature>
<keyword evidence="1" id="KW-0812">Transmembrane</keyword>
<name>A0A1G5F7M1_9BACT</name>
<dbReference type="STRING" id="419481.SAMN05216233_107178"/>
<accession>A0A1G5F7M1</accession>
<feature type="transmembrane region" description="Helical" evidence="1">
    <location>
        <begin position="202"/>
        <end position="218"/>
    </location>
</feature>